<dbReference type="Proteomes" id="UP001500575">
    <property type="component" value="Unassembled WGS sequence"/>
</dbReference>
<reference evidence="1 2" key="1">
    <citation type="journal article" date="2019" name="Int. J. Syst. Evol. Microbiol.">
        <title>The Global Catalogue of Microorganisms (GCM) 10K type strain sequencing project: providing services to taxonomists for standard genome sequencing and annotation.</title>
        <authorList>
            <consortium name="The Broad Institute Genomics Platform"/>
            <consortium name="The Broad Institute Genome Sequencing Center for Infectious Disease"/>
            <person name="Wu L."/>
            <person name="Ma J."/>
        </authorList>
    </citation>
    <scope>NUCLEOTIDE SEQUENCE [LARGE SCALE GENOMIC DNA]</scope>
    <source>
        <strain evidence="1 2">JCM 16021</strain>
    </source>
</reference>
<sequence>MTATAAERRLIEHVDRIEAEQPPIPLDTVDFTVLRPDVLRERFGATLDYLARVELEVDRNVLELNAMLPDPPEIDVRFYREVWHAQEIQHGLILDKLQTIVGRPPTSPDTESVSAKMRILGAISHFSPIQDITRMLYYLTGMSTERSAVLAYNKLHAGMADIGEKAIADTVVAPIRRQEPPHYAFYKLSAVGLASRLSPWQAWLVRRLRMLSWGPVGANNTEQKADFGGVLTTLGMRDNLADFGEEISRVERDLLFEKKRGLAVPSYVTDALREAIVLHDARSNRLHGS</sequence>
<name>A0ABN2YAB8_9ACTN</name>
<organism evidence="1 2">
    <name type="scientific">Nocardioides bigeumensis</name>
    <dbReference type="NCBI Taxonomy" id="433657"/>
    <lineage>
        <taxon>Bacteria</taxon>
        <taxon>Bacillati</taxon>
        <taxon>Actinomycetota</taxon>
        <taxon>Actinomycetes</taxon>
        <taxon>Propionibacteriales</taxon>
        <taxon>Nocardioidaceae</taxon>
        <taxon>Nocardioides</taxon>
    </lineage>
</organism>
<accession>A0ABN2YAB8</accession>
<dbReference type="SUPFAM" id="SSF47240">
    <property type="entry name" value="Ferritin-like"/>
    <property type="match status" value="1"/>
</dbReference>
<dbReference type="EMBL" id="BAAAQQ010000011">
    <property type="protein sequence ID" value="GAA2123908.1"/>
    <property type="molecule type" value="Genomic_DNA"/>
</dbReference>
<dbReference type="Gene3D" id="1.10.620.20">
    <property type="entry name" value="Ribonucleotide Reductase, subunit A"/>
    <property type="match status" value="1"/>
</dbReference>
<dbReference type="RefSeq" id="WP_344303573.1">
    <property type="nucleotide sequence ID" value="NZ_BAAAQQ010000011.1"/>
</dbReference>
<keyword evidence="2" id="KW-1185">Reference proteome</keyword>
<comment type="caution">
    <text evidence="1">The sequence shown here is derived from an EMBL/GenBank/DDBJ whole genome shotgun (WGS) entry which is preliminary data.</text>
</comment>
<evidence type="ECO:0008006" key="3">
    <source>
        <dbReference type="Google" id="ProtNLM"/>
    </source>
</evidence>
<dbReference type="InterPro" id="IPR012348">
    <property type="entry name" value="RNR-like"/>
</dbReference>
<dbReference type="InterPro" id="IPR009078">
    <property type="entry name" value="Ferritin-like_SF"/>
</dbReference>
<evidence type="ECO:0000313" key="2">
    <source>
        <dbReference type="Proteomes" id="UP001500575"/>
    </source>
</evidence>
<evidence type="ECO:0000313" key="1">
    <source>
        <dbReference type="EMBL" id="GAA2123908.1"/>
    </source>
</evidence>
<proteinExistence type="predicted"/>
<gene>
    <name evidence="1" type="ORF">GCM10009843_20090</name>
</gene>
<protein>
    <recommendedName>
        <fullName evidence="3">GTP-binding protein LepA</fullName>
    </recommendedName>
</protein>